<accession>A0A5K3G0Q2</accession>
<dbReference type="AlphaFoldDB" id="A0A5K3G0Q2"/>
<organism evidence="1">
    <name type="scientific">Mesocestoides corti</name>
    <name type="common">Flatworm</name>
    <dbReference type="NCBI Taxonomy" id="53468"/>
    <lineage>
        <taxon>Eukaryota</taxon>
        <taxon>Metazoa</taxon>
        <taxon>Spiralia</taxon>
        <taxon>Lophotrochozoa</taxon>
        <taxon>Platyhelminthes</taxon>
        <taxon>Cestoda</taxon>
        <taxon>Eucestoda</taxon>
        <taxon>Cyclophyllidea</taxon>
        <taxon>Mesocestoididae</taxon>
        <taxon>Mesocestoides</taxon>
    </lineage>
</organism>
<dbReference type="WBParaSite" id="MCU_012551-RA">
    <property type="protein sequence ID" value="MCU_012551-RA"/>
    <property type="gene ID" value="MCU_012551"/>
</dbReference>
<reference evidence="1" key="1">
    <citation type="submission" date="2019-11" db="UniProtKB">
        <authorList>
            <consortium name="WormBaseParasite"/>
        </authorList>
    </citation>
    <scope>IDENTIFICATION</scope>
</reference>
<name>A0A5K3G0Q2_MESCO</name>
<protein>
    <submittedName>
        <fullName evidence="1">Ovule protein</fullName>
    </submittedName>
</protein>
<proteinExistence type="predicted"/>
<sequence length="59" mass="6807">MSRIWIPTSPLKYFNKLTPSPLSNRLITFVGQILLEVPRLIPLSVLYVCRNHVVSTVRE</sequence>
<evidence type="ECO:0000313" key="1">
    <source>
        <dbReference type="WBParaSite" id="MCU_012551-RA"/>
    </source>
</evidence>